<dbReference type="GO" id="GO:0003684">
    <property type="term" value="F:damaged DNA binding"/>
    <property type="evidence" value="ECO:0007669"/>
    <property type="project" value="InterPro"/>
</dbReference>
<dbReference type="InterPro" id="IPR020629">
    <property type="entry name" value="FPG_Glyclase"/>
</dbReference>
<evidence type="ECO:0000256" key="5">
    <source>
        <dbReference type="ARBA" id="ARBA00022723"/>
    </source>
</evidence>
<evidence type="ECO:0000256" key="12">
    <source>
        <dbReference type="ARBA" id="ARBA00023239"/>
    </source>
</evidence>
<evidence type="ECO:0000256" key="9">
    <source>
        <dbReference type="ARBA" id="ARBA00022833"/>
    </source>
</evidence>
<dbReference type="SUPFAM" id="SSF46946">
    <property type="entry name" value="S13-like H2TH domain"/>
    <property type="match status" value="1"/>
</dbReference>
<dbReference type="PANTHER" id="PTHR22993">
    <property type="entry name" value="FORMAMIDOPYRIMIDINE-DNA GLYCOSYLASE"/>
    <property type="match status" value="1"/>
</dbReference>
<evidence type="ECO:0000256" key="3">
    <source>
        <dbReference type="ARBA" id="ARBA00009409"/>
    </source>
</evidence>
<dbReference type="GO" id="GO:0006284">
    <property type="term" value="P:base-excision repair"/>
    <property type="evidence" value="ECO:0007669"/>
    <property type="project" value="InterPro"/>
</dbReference>
<dbReference type="PANTHER" id="PTHR22993:SF9">
    <property type="entry name" value="FORMAMIDOPYRIMIDINE-DNA GLYCOSYLASE"/>
    <property type="match status" value="1"/>
</dbReference>
<keyword evidence="6" id="KW-0227">DNA damage</keyword>
<keyword evidence="13" id="KW-0511">Multifunctional enzyme</keyword>
<comment type="cofactor">
    <cofactor evidence="2">
        <name>Zn(2+)</name>
        <dbReference type="ChEBI" id="CHEBI:29105"/>
    </cofactor>
</comment>
<sequence length="277" mass="30959">MPELPEVEVIRRGLKPHLIGKQVKGFSWSGKQLRRPVPEEAIRKNLVDARITSIGRRAKYILLGLDSGATVLLHLGMTGRLGIFAKGTPAERHDHLFFLLDNRLELRFNDTRRFGQILLLPTAKEVASYFEHDGPEPLSKACTSSHLHGRARRCRQPIKNFIMNGKNIAGVGNIYANETLFAAAIHPLTSANSLTLQQWSCLLDNLRQILRQAISCGGSTIRDFIDSSGRSGYFQVNFKVYDRGGLPCVRCQDTLVKTVLAGRASFFCPSCQKREET</sequence>
<evidence type="ECO:0000256" key="15">
    <source>
        <dbReference type="ARBA" id="ARBA00044632"/>
    </source>
</evidence>
<dbReference type="NCBIfam" id="TIGR00577">
    <property type="entry name" value="fpg"/>
    <property type="match status" value="1"/>
</dbReference>
<protein>
    <submittedName>
        <fullName evidence="16">Uncharacterized protein</fullName>
    </submittedName>
</protein>
<dbReference type="Gene3D" id="3.20.190.10">
    <property type="entry name" value="MutM-like, N-terminal"/>
    <property type="match status" value="1"/>
</dbReference>
<dbReference type="SMART" id="SM01232">
    <property type="entry name" value="H2TH"/>
    <property type="match status" value="1"/>
</dbReference>
<dbReference type="InterPro" id="IPR000214">
    <property type="entry name" value="Znf_DNA_glyclase/AP_lyase"/>
</dbReference>
<dbReference type="SMART" id="SM00898">
    <property type="entry name" value="Fapy_DNA_glyco"/>
    <property type="match status" value="1"/>
</dbReference>
<reference evidence="16" key="1">
    <citation type="submission" date="2020-11" db="EMBL/GenBank/DDBJ databases">
        <authorList>
            <person name="Tran Van P."/>
        </authorList>
    </citation>
    <scope>NUCLEOTIDE SEQUENCE</scope>
</reference>
<dbReference type="Gene3D" id="1.10.8.50">
    <property type="match status" value="1"/>
</dbReference>
<keyword evidence="7" id="KW-0863">Zinc-finger</keyword>
<comment type="catalytic activity">
    <reaction evidence="15">
        <text>2'-deoxyribonucleotide-(2'-deoxyribose 5'-phosphate)-2'-deoxyribonucleotide-DNA = a 3'-end 2'-deoxyribonucleotide-(2,3-dehydro-2,3-deoxyribose 5'-phosphate)-DNA + a 5'-end 5'-phospho-2'-deoxyribonucleoside-DNA + H(+)</text>
        <dbReference type="Rhea" id="RHEA:66592"/>
        <dbReference type="Rhea" id="RHEA-COMP:13180"/>
        <dbReference type="Rhea" id="RHEA-COMP:16897"/>
        <dbReference type="Rhea" id="RHEA-COMP:17067"/>
        <dbReference type="ChEBI" id="CHEBI:15378"/>
        <dbReference type="ChEBI" id="CHEBI:136412"/>
        <dbReference type="ChEBI" id="CHEBI:157695"/>
        <dbReference type="ChEBI" id="CHEBI:167181"/>
        <dbReference type="EC" id="4.2.99.18"/>
    </reaction>
</comment>
<dbReference type="NCBIfam" id="NF002211">
    <property type="entry name" value="PRK01103.1"/>
    <property type="match status" value="1"/>
</dbReference>
<evidence type="ECO:0000256" key="14">
    <source>
        <dbReference type="ARBA" id="ARBA00023295"/>
    </source>
</evidence>
<accession>A0A7R8W981</accession>
<dbReference type="FunFam" id="1.10.8.50:FF:000003">
    <property type="entry name" value="Formamidopyrimidine-DNA glycosylase"/>
    <property type="match status" value="1"/>
</dbReference>
<dbReference type="Pfam" id="PF06831">
    <property type="entry name" value="H2TH"/>
    <property type="match status" value="1"/>
</dbReference>
<evidence type="ECO:0000256" key="13">
    <source>
        <dbReference type="ARBA" id="ARBA00023268"/>
    </source>
</evidence>
<dbReference type="EMBL" id="OB661093">
    <property type="protein sequence ID" value="CAD7227292.1"/>
    <property type="molecule type" value="Genomic_DNA"/>
</dbReference>
<dbReference type="InterPro" id="IPR015886">
    <property type="entry name" value="H2TH_FPG"/>
</dbReference>
<dbReference type="PROSITE" id="PS51066">
    <property type="entry name" value="ZF_FPG_2"/>
    <property type="match status" value="1"/>
</dbReference>
<keyword evidence="11" id="KW-0234">DNA repair</keyword>
<name>A0A7R8W981_9CRUS</name>
<dbReference type="GO" id="GO:0034039">
    <property type="term" value="F:8-oxo-7,8-dihydroguanine DNA N-glycosylase activity"/>
    <property type="evidence" value="ECO:0007669"/>
    <property type="project" value="TreeGrafter"/>
</dbReference>
<proteinExistence type="inferred from homology"/>
<evidence type="ECO:0000256" key="10">
    <source>
        <dbReference type="ARBA" id="ARBA00023125"/>
    </source>
</evidence>
<evidence type="ECO:0000256" key="2">
    <source>
        <dbReference type="ARBA" id="ARBA00001947"/>
    </source>
</evidence>
<evidence type="ECO:0000256" key="1">
    <source>
        <dbReference type="ARBA" id="ARBA00001668"/>
    </source>
</evidence>
<dbReference type="SUPFAM" id="SSF57716">
    <property type="entry name" value="Glucocorticoid receptor-like (DNA-binding domain)"/>
    <property type="match status" value="1"/>
</dbReference>
<keyword evidence="5" id="KW-0479">Metal-binding</keyword>
<dbReference type="InterPro" id="IPR012319">
    <property type="entry name" value="FPG_cat"/>
</dbReference>
<dbReference type="PROSITE" id="PS51068">
    <property type="entry name" value="FPG_CAT"/>
    <property type="match status" value="1"/>
</dbReference>
<dbReference type="Pfam" id="PF06827">
    <property type="entry name" value="zf-FPG_IleRS"/>
    <property type="match status" value="1"/>
</dbReference>
<keyword evidence="9" id="KW-0862">Zinc</keyword>
<dbReference type="InterPro" id="IPR010979">
    <property type="entry name" value="Ribosomal_uS13-like_H2TH"/>
</dbReference>
<dbReference type="OrthoDB" id="6408755at2759"/>
<gene>
    <name evidence="16" type="ORF">CTOB1V02_LOCUS5200</name>
</gene>
<evidence type="ECO:0000256" key="7">
    <source>
        <dbReference type="ARBA" id="ARBA00022771"/>
    </source>
</evidence>
<evidence type="ECO:0000256" key="8">
    <source>
        <dbReference type="ARBA" id="ARBA00022801"/>
    </source>
</evidence>
<keyword evidence="14" id="KW-0326">Glycosidase</keyword>
<keyword evidence="12" id="KW-0456">Lyase</keyword>
<dbReference type="Pfam" id="PF01149">
    <property type="entry name" value="Fapy_DNA_glyco"/>
    <property type="match status" value="1"/>
</dbReference>
<dbReference type="CDD" id="cd08966">
    <property type="entry name" value="EcFpg-like_N"/>
    <property type="match status" value="1"/>
</dbReference>
<comment type="similarity">
    <text evidence="3">Belongs to the FPG family.</text>
</comment>
<dbReference type="SUPFAM" id="SSF81624">
    <property type="entry name" value="N-terminal domain of MutM-like DNA repair proteins"/>
    <property type="match status" value="1"/>
</dbReference>
<dbReference type="InterPro" id="IPR035937">
    <property type="entry name" value="FPG_N"/>
</dbReference>
<comment type="catalytic activity">
    <reaction evidence="1">
        <text>Hydrolysis of DNA containing ring-opened 7-methylguanine residues, releasing 2,6-diamino-4-hydroxy-5-(N-methyl)formamidopyrimidine.</text>
        <dbReference type="EC" id="3.2.2.23"/>
    </reaction>
</comment>
<organism evidence="16">
    <name type="scientific">Cyprideis torosa</name>
    <dbReference type="NCBI Taxonomy" id="163714"/>
    <lineage>
        <taxon>Eukaryota</taxon>
        <taxon>Metazoa</taxon>
        <taxon>Ecdysozoa</taxon>
        <taxon>Arthropoda</taxon>
        <taxon>Crustacea</taxon>
        <taxon>Oligostraca</taxon>
        <taxon>Ostracoda</taxon>
        <taxon>Podocopa</taxon>
        <taxon>Podocopida</taxon>
        <taxon>Cytherocopina</taxon>
        <taxon>Cytheroidea</taxon>
        <taxon>Cytherideidae</taxon>
        <taxon>Cyprideis</taxon>
    </lineage>
</organism>
<dbReference type="AlphaFoldDB" id="A0A7R8W981"/>
<keyword evidence="8" id="KW-0378">Hydrolase</keyword>
<keyword evidence="10" id="KW-0238">DNA-binding</keyword>
<evidence type="ECO:0000256" key="11">
    <source>
        <dbReference type="ARBA" id="ARBA00023204"/>
    </source>
</evidence>
<dbReference type="GO" id="GO:0008270">
    <property type="term" value="F:zinc ion binding"/>
    <property type="evidence" value="ECO:0007669"/>
    <property type="project" value="UniProtKB-KW"/>
</dbReference>
<dbReference type="InterPro" id="IPR010663">
    <property type="entry name" value="Znf_FPG/IleRS"/>
</dbReference>
<comment type="subunit">
    <text evidence="4">Monomer.</text>
</comment>
<dbReference type="GO" id="GO:0140078">
    <property type="term" value="F:class I DNA-(apurinic or apyrimidinic site) endonuclease activity"/>
    <property type="evidence" value="ECO:0007669"/>
    <property type="project" value="UniProtKB-EC"/>
</dbReference>
<evidence type="ECO:0000313" key="16">
    <source>
        <dbReference type="EMBL" id="CAD7227292.1"/>
    </source>
</evidence>
<evidence type="ECO:0000256" key="6">
    <source>
        <dbReference type="ARBA" id="ARBA00022763"/>
    </source>
</evidence>
<evidence type="ECO:0000256" key="4">
    <source>
        <dbReference type="ARBA" id="ARBA00011245"/>
    </source>
</evidence>
<dbReference type="HAMAP" id="MF_00103">
    <property type="entry name" value="Fapy_DNA_glycosyl"/>
    <property type="match status" value="1"/>
</dbReference>